<protein>
    <submittedName>
        <fullName evidence="7">Uncharacterized conserved protein, MAPEG superfamily</fullName>
    </submittedName>
</protein>
<evidence type="ECO:0000313" key="8">
    <source>
        <dbReference type="Proteomes" id="UP000184339"/>
    </source>
</evidence>
<dbReference type="RefSeq" id="WP_072787694.1">
    <property type="nucleotide sequence ID" value="NZ_FRCX01000011.1"/>
</dbReference>
<feature type="transmembrane region" description="Helical" evidence="5">
    <location>
        <begin position="109"/>
        <end position="125"/>
    </location>
</feature>
<dbReference type="EMBL" id="FRCX01000011">
    <property type="protein sequence ID" value="SHN40760.1"/>
    <property type="molecule type" value="Genomic_DNA"/>
</dbReference>
<evidence type="ECO:0000256" key="4">
    <source>
        <dbReference type="ARBA" id="ARBA00023136"/>
    </source>
</evidence>
<keyword evidence="2 5" id="KW-0812">Transmembrane</keyword>
<evidence type="ECO:0000256" key="1">
    <source>
        <dbReference type="ARBA" id="ARBA00004370"/>
    </source>
</evidence>
<evidence type="ECO:0000256" key="2">
    <source>
        <dbReference type="ARBA" id="ARBA00022692"/>
    </source>
</evidence>
<keyword evidence="3 5" id="KW-1133">Transmembrane helix</keyword>
<dbReference type="OrthoDB" id="513661at2"/>
<dbReference type="SUPFAM" id="SSF161084">
    <property type="entry name" value="MAPEG domain-like"/>
    <property type="match status" value="1"/>
</dbReference>
<keyword evidence="6" id="KW-0732">Signal</keyword>
<feature type="signal peptide" evidence="6">
    <location>
        <begin position="1"/>
        <end position="22"/>
    </location>
</feature>
<evidence type="ECO:0000256" key="5">
    <source>
        <dbReference type="SAM" id="Phobius"/>
    </source>
</evidence>
<feature type="transmembrane region" description="Helical" evidence="5">
    <location>
        <begin position="84"/>
        <end position="103"/>
    </location>
</feature>
<dbReference type="Gene3D" id="1.20.120.550">
    <property type="entry name" value="Membrane associated eicosanoid/glutathione metabolism-like domain"/>
    <property type="match status" value="1"/>
</dbReference>
<dbReference type="Pfam" id="PF01124">
    <property type="entry name" value="MAPEG"/>
    <property type="match status" value="1"/>
</dbReference>
<name>A0A1M7R608_9BURK</name>
<dbReference type="InterPro" id="IPR023352">
    <property type="entry name" value="MAPEG-like_dom_sf"/>
</dbReference>
<dbReference type="PANTHER" id="PTHR35371">
    <property type="entry name" value="INNER MEMBRANE PROTEIN"/>
    <property type="match status" value="1"/>
</dbReference>
<evidence type="ECO:0000313" key="7">
    <source>
        <dbReference type="EMBL" id="SHN40760.1"/>
    </source>
</evidence>
<feature type="transmembrane region" description="Helical" evidence="5">
    <location>
        <begin position="53"/>
        <end position="72"/>
    </location>
</feature>
<evidence type="ECO:0000256" key="3">
    <source>
        <dbReference type="ARBA" id="ARBA00022989"/>
    </source>
</evidence>
<organism evidence="7 8">
    <name type="scientific">Duganella sacchari</name>
    <dbReference type="NCBI Taxonomy" id="551987"/>
    <lineage>
        <taxon>Bacteria</taxon>
        <taxon>Pseudomonadati</taxon>
        <taxon>Pseudomonadota</taxon>
        <taxon>Betaproteobacteria</taxon>
        <taxon>Burkholderiales</taxon>
        <taxon>Oxalobacteraceae</taxon>
        <taxon>Telluria group</taxon>
        <taxon>Duganella</taxon>
    </lineage>
</organism>
<keyword evidence="4 5" id="KW-0472">Membrane</keyword>
<reference evidence="8" key="1">
    <citation type="submission" date="2016-11" db="EMBL/GenBank/DDBJ databases">
        <authorList>
            <person name="Varghese N."/>
            <person name="Submissions S."/>
        </authorList>
    </citation>
    <scope>NUCLEOTIDE SEQUENCE [LARGE SCALE GENOMIC DNA]</scope>
    <source>
        <strain evidence="8">Sac-22</strain>
    </source>
</reference>
<proteinExistence type="predicted"/>
<comment type="subcellular location">
    <subcellularLocation>
        <location evidence="1">Membrane</location>
    </subcellularLocation>
</comment>
<dbReference type="PANTHER" id="PTHR35371:SF1">
    <property type="entry name" value="BLR7753 PROTEIN"/>
    <property type="match status" value="1"/>
</dbReference>
<dbReference type="STRING" id="551987.SAMN05192549_11178"/>
<sequence length="126" mass="13532">MTNANWCVLIACILPMATVGLAKVASRGADSYNNKRPRDWVAGLTGWKSRANAAQLNGFEALPLFIAAVVLAQQAHADQASIDMLAISFIAVRLVYIAVYLANIHILRTLVWISGLGISIAILLLS</sequence>
<feature type="chain" id="PRO_5012771314" evidence="6">
    <location>
        <begin position="23"/>
        <end position="126"/>
    </location>
</feature>
<dbReference type="Proteomes" id="UP000184339">
    <property type="component" value="Unassembled WGS sequence"/>
</dbReference>
<evidence type="ECO:0000256" key="6">
    <source>
        <dbReference type="SAM" id="SignalP"/>
    </source>
</evidence>
<gene>
    <name evidence="7" type="ORF">SAMN05192549_11178</name>
</gene>
<dbReference type="InterPro" id="IPR001129">
    <property type="entry name" value="Membr-assoc_MAPEG"/>
</dbReference>
<keyword evidence="8" id="KW-1185">Reference proteome</keyword>
<dbReference type="AlphaFoldDB" id="A0A1M7R608"/>
<dbReference type="GO" id="GO:0016020">
    <property type="term" value="C:membrane"/>
    <property type="evidence" value="ECO:0007669"/>
    <property type="project" value="UniProtKB-SubCell"/>
</dbReference>
<accession>A0A1M7R608</accession>